<dbReference type="InterPro" id="IPR027417">
    <property type="entry name" value="P-loop_NTPase"/>
</dbReference>
<dbReference type="Proteomes" id="UP001497516">
    <property type="component" value="Chromosome 7"/>
</dbReference>
<reference evidence="2 3" key="1">
    <citation type="submission" date="2024-04" db="EMBL/GenBank/DDBJ databases">
        <authorList>
            <person name="Fracassetti M."/>
        </authorList>
    </citation>
    <scope>NUCLEOTIDE SEQUENCE [LARGE SCALE GENOMIC DNA]</scope>
</reference>
<evidence type="ECO:0000313" key="3">
    <source>
        <dbReference type="Proteomes" id="UP001497516"/>
    </source>
</evidence>
<name>A0AAV2G0B5_9ROSI</name>
<protein>
    <recommendedName>
        <fullName evidence="4">Structural maintenance of chromosomes protein 3</fullName>
    </recommendedName>
</protein>
<dbReference type="PANTHER" id="PTHR43977">
    <property type="entry name" value="STRUCTURAL MAINTENANCE OF CHROMOSOMES PROTEIN 3"/>
    <property type="match status" value="1"/>
</dbReference>
<dbReference type="Gene3D" id="3.40.50.300">
    <property type="entry name" value="P-loop containing nucleotide triphosphate hydrolases"/>
    <property type="match status" value="1"/>
</dbReference>
<dbReference type="SUPFAM" id="SSF52540">
    <property type="entry name" value="P-loop containing nucleoside triphosphate hydrolases"/>
    <property type="match status" value="1"/>
</dbReference>
<proteinExistence type="predicted"/>
<sequence length="371" mass="43238">MFILKQVDKEEVRLRRTISSKKDEYFLDGKHITKTEVMNLLESAGFSRSNPYYVVQQGKIASLTLMKDSERLDLLKEIGGTRVYEERRRESLKLMQETGNKRKQIVQVVQYLDERLKELDAEKDELRKYQQLDKQRKSLEYTIYDKELQDARQKLKEVEDARNRVSETSAKMHYNVLDAHEKSKDLDAQMKDLGKELQGLNKEREAVEKQHSQAIKKLTELQLDVKDMQERMSGANQAKEEAGRQLKSVEKEIQDSMEELEKISPSYEEQVEKEKEITKGIMDREKQLSILYQKQGRATQFASKADRDKWLQKEIEDLQRVLSSNLAQACYFFLMHLSCGVLLGVPIALGSICDLTVKFDELKLSLFLGLL</sequence>
<keyword evidence="3" id="KW-1185">Reference proteome</keyword>
<gene>
    <name evidence="2" type="ORF">LTRI10_LOCUS43621</name>
</gene>
<evidence type="ECO:0008006" key="4">
    <source>
        <dbReference type="Google" id="ProtNLM"/>
    </source>
</evidence>
<evidence type="ECO:0000313" key="2">
    <source>
        <dbReference type="EMBL" id="CAL1403712.1"/>
    </source>
</evidence>
<organism evidence="2 3">
    <name type="scientific">Linum trigynum</name>
    <dbReference type="NCBI Taxonomy" id="586398"/>
    <lineage>
        <taxon>Eukaryota</taxon>
        <taxon>Viridiplantae</taxon>
        <taxon>Streptophyta</taxon>
        <taxon>Embryophyta</taxon>
        <taxon>Tracheophyta</taxon>
        <taxon>Spermatophyta</taxon>
        <taxon>Magnoliopsida</taxon>
        <taxon>eudicotyledons</taxon>
        <taxon>Gunneridae</taxon>
        <taxon>Pentapetalae</taxon>
        <taxon>rosids</taxon>
        <taxon>fabids</taxon>
        <taxon>Malpighiales</taxon>
        <taxon>Linaceae</taxon>
        <taxon>Linum</taxon>
    </lineage>
</organism>
<dbReference type="EMBL" id="OZ034820">
    <property type="protein sequence ID" value="CAL1403712.1"/>
    <property type="molecule type" value="Genomic_DNA"/>
</dbReference>
<keyword evidence="1" id="KW-0175">Coiled coil</keyword>
<feature type="coiled-coil region" evidence="1">
    <location>
        <begin position="109"/>
        <end position="277"/>
    </location>
</feature>
<evidence type="ECO:0000256" key="1">
    <source>
        <dbReference type="SAM" id="Coils"/>
    </source>
</evidence>
<dbReference type="AlphaFoldDB" id="A0AAV2G0B5"/>
<accession>A0AAV2G0B5</accession>